<dbReference type="OrthoDB" id="9808614at2"/>
<keyword evidence="3" id="KW-1185">Reference proteome</keyword>
<evidence type="ECO:0000259" key="1">
    <source>
        <dbReference type="PROSITE" id="PS50930"/>
    </source>
</evidence>
<evidence type="ECO:0000313" key="2">
    <source>
        <dbReference type="EMBL" id="SEP69308.1"/>
    </source>
</evidence>
<reference evidence="2 3" key="1">
    <citation type="submission" date="2016-10" db="EMBL/GenBank/DDBJ databases">
        <authorList>
            <person name="de Groot N.N."/>
        </authorList>
    </citation>
    <scope>NUCLEOTIDE SEQUENCE [LARGE SCALE GENOMIC DNA]</scope>
    <source>
        <strain evidence="2 3">B25</strain>
    </source>
</reference>
<gene>
    <name evidence="2" type="ORF">SAMN04487977_101134</name>
</gene>
<dbReference type="GO" id="GO:0000156">
    <property type="term" value="F:phosphorelay response regulator activity"/>
    <property type="evidence" value="ECO:0007669"/>
    <property type="project" value="InterPro"/>
</dbReference>
<protein>
    <submittedName>
        <fullName evidence="2">Transcriptional regulator, LytTR family</fullName>
    </submittedName>
</protein>
<accession>A0A1H8ZZX5</accession>
<name>A0A1H8ZZX5_9SPIR</name>
<dbReference type="SMART" id="SM00850">
    <property type="entry name" value="LytTR"/>
    <property type="match status" value="1"/>
</dbReference>
<organism evidence="2 3">
    <name type="scientific">Treponema bryantii</name>
    <dbReference type="NCBI Taxonomy" id="163"/>
    <lineage>
        <taxon>Bacteria</taxon>
        <taxon>Pseudomonadati</taxon>
        <taxon>Spirochaetota</taxon>
        <taxon>Spirochaetia</taxon>
        <taxon>Spirochaetales</taxon>
        <taxon>Treponemataceae</taxon>
        <taxon>Treponema</taxon>
    </lineage>
</organism>
<dbReference type="Gene3D" id="2.40.50.1020">
    <property type="entry name" value="LytTr DNA-binding domain"/>
    <property type="match status" value="1"/>
</dbReference>
<dbReference type="PANTHER" id="PTHR37299">
    <property type="entry name" value="TRANSCRIPTIONAL REGULATOR-RELATED"/>
    <property type="match status" value="1"/>
</dbReference>
<sequence length="146" mass="16997">MKITIQTDASVQETTLNITCREITPELERLIEALRVTDKKLSVKVNGEIHLIDLKAILYVETVERCTFIYTEDGVFETSLRLYELEAMLAEHNFFRINKSTLLNLNKIESLKSDIDRKIRVRLKNGYQLIISRAYSEEFKSKIGVR</sequence>
<dbReference type="AlphaFoldDB" id="A0A1H8ZZX5"/>
<dbReference type="PANTHER" id="PTHR37299:SF4">
    <property type="entry name" value="TRANSCRIPTIONAL REGULATOR"/>
    <property type="match status" value="1"/>
</dbReference>
<dbReference type="EMBL" id="FOFU01000001">
    <property type="protein sequence ID" value="SEP69308.1"/>
    <property type="molecule type" value="Genomic_DNA"/>
</dbReference>
<proteinExistence type="predicted"/>
<evidence type="ECO:0000313" key="3">
    <source>
        <dbReference type="Proteomes" id="UP000182360"/>
    </source>
</evidence>
<dbReference type="GO" id="GO:0003677">
    <property type="term" value="F:DNA binding"/>
    <property type="evidence" value="ECO:0007669"/>
    <property type="project" value="InterPro"/>
</dbReference>
<dbReference type="InterPro" id="IPR046947">
    <property type="entry name" value="LytR-like"/>
</dbReference>
<dbReference type="Proteomes" id="UP000182360">
    <property type="component" value="Unassembled WGS sequence"/>
</dbReference>
<dbReference type="RefSeq" id="WP_074639954.1">
    <property type="nucleotide sequence ID" value="NZ_FOFU01000001.1"/>
</dbReference>
<dbReference type="PROSITE" id="PS50930">
    <property type="entry name" value="HTH_LYTTR"/>
    <property type="match status" value="1"/>
</dbReference>
<dbReference type="Pfam" id="PF04397">
    <property type="entry name" value="LytTR"/>
    <property type="match status" value="1"/>
</dbReference>
<feature type="domain" description="HTH LytTR-type" evidence="1">
    <location>
        <begin position="41"/>
        <end position="145"/>
    </location>
</feature>
<dbReference type="InterPro" id="IPR007492">
    <property type="entry name" value="LytTR_DNA-bd_dom"/>
</dbReference>